<dbReference type="Proteomes" id="UP001234297">
    <property type="component" value="Chromosome 1"/>
</dbReference>
<proteinExistence type="predicted"/>
<keyword evidence="2" id="KW-1185">Reference proteome</keyword>
<dbReference type="EMBL" id="CM056809">
    <property type="protein sequence ID" value="KAJ8650936.1"/>
    <property type="molecule type" value="Genomic_DNA"/>
</dbReference>
<sequence>MATQLYPFSNPILSPLSRLSNPPLLLLLPPNSSSPFRPSPPIRPAPLLPLRLRSSLFAFSFTPAGKRRILASLTASMLPENPFAYDVCIAAVASAFAFSMLRFWEEMAKRRVFDQKLNRKLVHISIGLAFMLFWPLFSSGRQAAFLASLAPGLNIIRMLLLGLGIWRNDAMVKSISRHGDYRELLKGPLYYASTITLATLFFWRTSPVAISAICNLCAGDGFADVVGRRFGTQKLPYNSNKSVAGSFAMASAGFIASVGYMYYFSMFGLIEVSFRLIFGFLIVSLATAIVELCKISSLWG</sequence>
<reference evidence="1 2" key="1">
    <citation type="journal article" date="2022" name="Hortic Res">
        <title>A haplotype resolved chromosomal level avocado genome allows analysis of novel avocado genes.</title>
        <authorList>
            <person name="Nath O."/>
            <person name="Fletcher S.J."/>
            <person name="Hayward A."/>
            <person name="Shaw L.M."/>
            <person name="Masouleh A.K."/>
            <person name="Furtado A."/>
            <person name="Henry R.J."/>
            <person name="Mitter N."/>
        </authorList>
    </citation>
    <scope>NUCLEOTIDE SEQUENCE [LARGE SCALE GENOMIC DNA]</scope>
    <source>
        <strain evidence="2">cv. Hass</strain>
    </source>
</reference>
<gene>
    <name evidence="1" type="ORF">MRB53_003959</name>
</gene>
<evidence type="ECO:0000313" key="2">
    <source>
        <dbReference type="Proteomes" id="UP001234297"/>
    </source>
</evidence>
<comment type="caution">
    <text evidence="1">The sequence shown here is derived from an EMBL/GenBank/DDBJ whole genome shotgun (WGS) entry which is preliminary data.</text>
</comment>
<evidence type="ECO:0000313" key="1">
    <source>
        <dbReference type="EMBL" id="KAJ8650936.1"/>
    </source>
</evidence>
<organism evidence="1 2">
    <name type="scientific">Persea americana</name>
    <name type="common">Avocado</name>
    <dbReference type="NCBI Taxonomy" id="3435"/>
    <lineage>
        <taxon>Eukaryota</taxon>
        <taxon>Viridiplantae</taxon>
        <taxon>Streptophyta</taxon>
        <taxon>Embryophyta</taxon>
        <taxon>Tracheophyta</taxon>
        <taxon>Spermatophyta</taxon>
        <taxon>Magnoliopsida</taxon>
        <taxon>Magnoliidae</taxon>
        <taxon>Laurales</taxon>
        <taxon>Lauraceae</taxon>
        <taxon>Persea</taxon>
    </lineage>
</organism>
<protein>
    <submittedName>
        <fullName evidence="1">Uncharacterized protein</fullName>
    </submittedName>
</protein>
<name>A0ACC2MYU9_PERAE</name>
<accession>A0ACC2MYU9</accession>